<dbReference type="Proteomes" id="UP000012488">
    <property type="component" value="Chromosome"/>
</dbReference>
<dbReference type="InterPro" id="IPR007138">
    <property type="entry name" value="ABM_dom"/>
</dbReference>
<evidence type="ECO:0000313" key="2">
    <source>
        <dbReference type="EMBL" id="QGY04923.1"/>
    </source>
</evidence>
<dbReference type="InterPro" id="IPR011008">
    <property type="entry name" value="Dimeric_a/b-barrel"/>
</dbReference>
<dbReference type="GO" id="GO:0004497">
    <property type="term" value="F:monooxygenase activity"/>
    <property type="evidence" value="ECO:0007669"/>
    <property type="project" value="UniProtKB-KW"/>
</dbReference>
<organism evidence="2 3">
    <name type="scientific">Methylobacterium mesophilicum SR1.6/6</name>
    <dbReference type="NCBI Taxonomy" id="908290"/>
    <lineage>
        <taxon>Bacteria</taxon>
        <taxon>Pseudomonadati</taxon>
        <taxon>Pseudomonadota</taxon>
        <taxon>Alphaproteobacteria</taxon>
        <taxon>Hyphomicrobiales</taxon>
        <taxon>Methylobacteriaceae</taxon>
        <taxon>Methylobacterium</taxon>
    </lineage>
</organism>
<sequence>MFSVIFELRPGDGRTDAYLEHAKLLRPELEGIDGFIDNERFASRTRPGWMLSHSTWRDEKAVIRWRTHAGHHLIQETGRTAVFADYHLRVAEVTADSAPPEGCALHQQRLDATEVGRARACTLVEAAARDGRALPEDPGDLALALGLDPAAEGLVASDVFVSLYTSGKVMLLVSWIGPEAAASFRPTKPSTAGDVRVRTVRVIRDYGLFDRREAPQFFPPVQRPGMSTG</sequence>
<dbReference type="Pfam" id="PF03992">
    <property type="entry name" value="ABM"/>
    <property type="match status" value="1"/>
</dbReference>
<keyword evidence="2" id="KW-0503">Monooxygenase</keyword>
<dbReference type="PANTHER" id="PTHR37811:SF2">
    <property type="entry name" value="ABM DOMAIN-CONTAINING PROTEIN"/>
    <property type="match status" value="1"/>
</dbReference>
<dbReference type="EMBL" id="CP043538">
    <property type="protein sequence ID" value="QGY04923.1"/>
    <property type="molecule type" value="Genomic_DNA"/>
</dbReference>
<dbReference type="AlphaFoldDB" id="A0A6B9FQI4"/>
<accession>A0A6B9FQI4</accession>
<reference evidence="2 3" key="1">
    <citation type="journal article" date="2012" name="Genet. Mol. Biol.">
        <title>Analysis of 16S rRNA and mxaF genes revealing insights into Methylobacterium niche-specific plant association.</title>
        <authorList>
            <person name="Dourado M.N."/>
            <person name="Andreote F.D."/>
            <person name="Dini-Andreote F."/>
            <person name="Conti R."/>
            <person name="Araujo J.M."/>
            <person name="Araujo W.L."/>
        </authorList>
    </citation>
    <scope>NUCLEOTIDE SEQUENCE [LARGE SCALE GENOMIC DNA]</scope>
    <source>
        <strain evidence="2 3">SR1.6/6</strain>
    </source>
</reference>
<dbReference type="PANTHER" id="PTHR37811">
    <property type="entry name" value="BLL5343 PROTEIN"/>
    <property type="match status" value="1"/>
</dbReference>
<dbReference type="RefSeq" id="WP_010686871.1">
    <property type="nucleotide sequence ID" value="NZ_CP043538.1"/>
</dbReference>
<keyword evidence="2" id="KW-0560">Oxidoreductase</keyword>
<dbReference type="SUPFAM" id="SSF54909">
    <property type="entry name" value="Dimeric alpha+beta barrel"/>
    <property type="match status" value="1"/>
</dbReference>
<evidence type="ECO:0000259" key="1">
    <source>
        <dbReference type="Pfam" id="PF03992"/>
    </source>
</evidence>
<dbReference type="Gene3D" id="3.30.70.100">
    <property type="match status" value="1"/>
</dbReference>
<protein>
    <submittedName>
        <fullName evidence="2">Antibiotic biosynthesis monooxygenase</fullName>
    </submittedName>
</protein>
<evidence type="ECO:0000313" key="3">
    <source>
        <dbReference type="Proteomes" id="UP000012488"/>
    </source>
</evidence>
<name>A0A6B9FQI4_9HYPH</name>
<reference evidence="2 3" key="2">
    <citation type="journal article" date="2013" name="Genome Announc.">
        <title>Draft Genome Sequence of Methylobacterium mesophilicum Strain SR1.6/6, Isolated from Citrus sinensis.</title>
        <authorList>
            <person name="Marinho Almeida D."/>
            <person name="Dini-Andreote F."/>
            <person name="Camargo Neves A.A."/>
            <person name="Juca Ramos R.T."/>
            <person name="Andreote F.D."/>
            <person name="Carneiro A.R."/>
            <person name="Oliveira de Souza Lima A."/>
            <person name="Caracciolo Gomes de Sa P.H."/>
            <person name="Ribeiro Barbosa M.S."/>
            <person name="Araujo W.L."/>
            <person name="Silva A."/>
        </authorList>
    </citation>
    <scope>NUCLEOTIDE SEQUENCE [LARGE SCALE GENOMIC DNA]</scope>
    <source>
        <strain evidence="2 3">SR1.6/6</strain>
    </source>
</reference>
<gene>
    <name evidence="2" type="ORF">MMSR116_25760</name>
</gene>
<dbReference type="KEGG" id="mmes:MMSR116_25760"/>
<proteinExistence type="predicted"/>
<feature type="domain" description="ABM" evidence="1">
    <location>
        <begin position="1"/>
        <end position="76"/>
    </location>
</feature>
<dbReference type="InterPro" id="IPR052936">
    <property type="entry name" value="Jasmonate_Hydroxylase-like"/>
</dbReference>
<dbReference type="OrthoDB" id="9797060at2"/>